<feature type="domain" description="ANTAR" evidence="3">
    <location>
        <begin position="123"/>
        <end position="184"/>
    </location>
</feature>
<evidence type="ECO:0000313" key="4">
    <source>
        <dbReference type="EMBL" id="MDH5831440.1"/>
    </source>
</evidence>
<keyword evidence="5" id="KW-1185">Reference proteome</keyword>
<dbReference type="SMART" id="SM01012">
    <property type="entry name" value="ANTAR"/>
    <property type="match status" value="1"/>
</dbReference>
<dbReference type="RefSeq" id="WP_280602409.1">
    <property type="nucleotide sequence ID" value="NZ_JARXRN010000028.1"/>
</dbReference>
<dbReference type="EMBL" id="JARXRN010000028">
    <property type="protein sequence ID" value="MDH5831440.1"/>
    <property type="molecule type" value="Genomic_DNA"/>
</dbReference>
<dbReference type="SMART" id="SM00448">
    <property type="entry name" value="REC"/>
    <property type="match status" value="1"/>
</dbReference>
<evidence type="ECO:0000259" key="3">
    <source>
        <dbReference type="PROSITE" id="PS50921"/>
    </source>
</evidence>
<dbReference type="Gene3D" id="1.10.10.10">
    <property type="entry name" value="Winged helix-like DNA-binding domain superfamily/Winged helix DNA-binding domain"/>
    <property type="match status" value="1"/>
</dbReference>
<dbReference type="Gene3D" id="3.40.50.2300">
    <property type="match status" value="1"/>
</dbReference>
<protein>
    <submittedName>
        <fullName evidence="4">ANTAR domain-containing protein</fullName>
    </submittedName>
</protein>
<feature type="domain" description="Response regulatory" evidence="2">
    <location>
        <begin position="3"/>
        <end position="117"/>
    </location>
</feature>
<name>A0ABT6JL87_9GAMM</name>
<dbReference type="Proteomes" id="UP001156831">
    <property type="component" value="Unassembled WGS sequence"/>
</dbReference>
<dbReference type="InterPro" id="IPR001789">
    <property type="entry name" value="Sig_transdc_resp-reg_receiver"/>
</dbReference>
<evidence type="ECO:0000256" key="1">
    <source>
        <dbReference type="PROSITE-ProRule" id="PRU00169"/>
    </source>
</evidence>
<accession>A0ABT6JL87</accession>
<dbReference type="InterPro" id="IPR008327">
    <property type="entry name" value="Sig_transdc_resp-reg_antiterm"/>
</dbReference>
<keyword evidence="1" id="KW-0597">Phosphoprotein</keyword>
<dbReference type="PROSITE" id="PS50921">
    <property type="entry name" value="ANTAR"/>
    <property type="match status" value="1"/>
</dbReference>
<sequence>MPRILLISDTAKPIGELRAALVDAGHEVLDVVDGVSTLLKVVEAHRPDVVILDVDSPSRDALEQLAMLHRHAPRPVVMFSANGDEQLIRAAVGAGVAAYVVDGLAPARLRPIIQVALARFEQEAQLRQQLEGVQQQLQDRKQIEQAKGLLMEKRGMSERDAYAALRQQAMRQNLKLADVARRILSMADLLG</sequence>
<feature type="modified residue" description="4-aspartylphosphate" evidence="1">
    <location>
        <position position="53"/>
    </location>
</feature>
<dbReference type="PANTHER" id="PTHR43367">
    <property type="match status" value="1"/>
</dbReference>
<comment type="caution">
    <text evidence="4">The sequence shown here is derived from an EMBL/GenBank/DDBJ whole genome shotgun (WGS) entry which is preliminary data.</text>
</comment>
<proteinExistence type="predicted"/>
<dbReference type="InterPro" id="IPR011006">
    <property type="entry name" value="CheY-like_superfamily"/>
</dbReference>
<dbReference type="Pfam" id="PF00072">
    <property type="entry name" value="Response_reg"/>
    <property type="match status" value="1"/>
</dbReference>
<dbReference type="Pfam" id="PF03861">
    <property type="entry name" value="ANTAR"/>
    <property type="match status" value="1"/>
</dbReference>
<dbReference type="InterPro" id="IPR005561">
    <property type="entry name" value="ANTAR"/>
</dbReference>
<dbReference type="PROSITE" id="PS50110">
    <property type="entry name" value="RESPONSE_REGULATORY"/>
    <property type="match status" value="1"/>
</dbReference>
<reference evidence="4 5" key="1">
    <citation type="submission" date="2023-04" db="EMBL/GenBank/DDBJ databases">
        <title>Luteimonas sp. M1R5S18.</title>
        <authorList>
            <person name="Sun J.-Q."/>
        </authorList>
    </citation>
    <scope>NUCLEOTIDE SEQUENCE [LARGE SCALE GENOMIC DNA]</scope>
    <source>
        <strain evidence="4 5">M1R5S18</strain>
    </source>
</reference>
<gene>
    <name evidence="4" type="ORF">QFW80_13040</name>
</gene>
<dbReference type="PANTHER" id="PTHR43367:SF1">
    <property type="entry name" value="TWO-COMPONENT RESPONSE REGULATOR-LIKE APRR6-RELATED"/>
    <property type="match status" value="1"/>
</dbReference>
<evidence type="ECO:0000259" key="2">
    <source>
        <dbReference type="PROSITE" id="PS50110"/>
    </source>
</evidence>
<dbReference type="SUPFAM" id="SSF52172">
    <property type="entry name" value="CheY-like"/>
    <property type="match status" value="1"/>
</dbReference>
<dbReference type="PIRSF" id="PIRSF036382">
    <property type="entry name" value="RR_antiterm"/>
    <property type="match status" value="1"/>
</dbReference>
<organism evidence="4 5">
    <name type="scientific">Luteimonas rhizosphaericola</name>
    <dbReference type="NCBI Taxonomy" id="3042024"/>
    <lineage>
        <taxon>Bacteria</taxon>
        <taxon>Pseudomonadati</taxon>
        <taxon>Pseudomonadota</taxon>
        <taxon>Gammaproteobacteria</taxon>
        <taxon>Lysobacterales</taxon>
        <taxon>Lysobacteraceae</taxon>
        <taxon>Luteimonas</taxon>
    </lineage>
</organism>
<dbReference type="InterPro" id="IPR036388">
    <property type="entry name" value="WH-like_DNA-bd_sf"/>
</dbReference>
<dbReference type="CDD" id="cd00156">
    <property type="entry name" value="REC"/>
    <property type="match status" value="1"/>
</dbReference>
<evidence type="ECO:0000313" key="5">
    <source>
        <dbReference type="Proteomes" id="UP001156831"/>
    </source>
</evidence>